<feature type="domain" description="PPIase cyclophilin-type" evidence="6">
    <location>
        <begin position="39"/>
        <end position="194"/>
    </location>
</feature>
<dbReference type="EC" id="5.2.1.8" evidence="5"/>
<evidence type="ECO:0000256" key="4">
    <source>
        <dbReference type="ARBA" id="ARBA00023235"/>
    </source>
</evidence>
<dbReference type="PANTHER" id="PTHR11071">
    <property type="entry name" value="PEPTIDYL-PROLYL CIS-TRANS ISOMERASE"/>
    <property type="match status" value="1"/>
</dbReference>
<keyword evidence="4 5" id="KW-0413">Isomerase</keyword>
<evidence type="ECO:0000313" key="8">
    <source>
        <dbReference type="Proteomes" id="UP001633002"/>
    </source>
</evidence>
<dbReference type="PROSITE" id="PS50072">
    <property type="entry name" value="CSA_PPIASE_2"/>
    <property type="match status" value="1"/>
</dbReference>
<comment type="function">
    <text evidence="5">PPIases accelerate the folding of proteins. It catalyzes the cis-trans isomerization of proline imidic peptide bonds in oligopeptides.</text>
</comment>
<evidence type="ECO:0000256" key="5">
    <source>
        <dbReference type="RuleBase" id="RU363019"/>
    </source>
</evidence>
<evidence type="ECO:0000259" key="6">
    <source>
        <dbReference type="PROSITE" id="PS50072"/>
    </source>
</evidence>
<dbReference type="InterPro" id="IPR002130">
    <property type="entry name" value="Cyclophilin-type_PPIase_dom"/>
</dbReference>
<sequence>MVPARANPSVASFSSSSVFVRGDGAFGGVREEGVFGYRTKNIEIGGEAEGRIVIGLFYDVVPKTAENFRQLCVGTATGDGFKGSHFHRVIKGFLIEGGDITRGNGTGGRSIYGELFPDENFKLTHSGPGIVSMANSGPNTNGSRFMILAAKAPSLDGRHVVFGQVIEGWDVVKAIESHHVGDRIVIADCGDLSD</sequence>
<dbReference type="Gene3D" id="2.40.100.10">
    <property type="entry name" value="Cyclophilin-like"/>
    <property type="match status" value="1"/>
</dbReference>
<dbReference type="Pfam" id="PF00160">
    <property type="entry name" value="Pro_isomerase"/>
    <property type="match status" value="1"/>
</dbReference>
<keyword evidence="8" id="KW-1185">Reference proteome</keyword>
<proteinExistence type="inferred from homology"/>
<dbReference type="PANTHER" id="PTHR11071:SF561">
    <property type="entry name" value="PEPTIDYL-PROLYL CIS-TRANS ISOMERASE D-RELATED"/>
    <property type="match status" value="1"/>
</dbReference>
<protein>
    <recommendedName>
        <fullName evidence="5">Peptidyl-prolyl cis-trans isomerase</fullName>
        <shortName evidence="5">PPIase</shortName>
        <ecNumber evidence="5">5.2.1.8</ecNumber>
    </recommendedName>
</protein>
<dbReference type="InterPro" id="IPR029000">
    <property type="entry name" value="Cyclophilin-like_dom_sf"/>
</dbReference>
<accession>A0ABD3GLB0</accession>
<dbReference type="PRINTS" id="PR00153">
    <property type="entry name" value="CSAPPISMRASE"/>
</dbReference>
<dbReference type="SUPFAM" id="SSF50891">
    <property type="entry name" value="Cyclophilin-like"/>
    <property type="match status" value="1"/>
</dbReference>
<dbReference type="EMBL" id="JBJQOH010000007">
    <property type="protein sequence ID" value="KAL3679983.1"/>
    <property type="molecule type" value="Genomic_DNA"/>
</dbReference>
<comment type="catalytic activity">
    <reaction evidence="1 5">
        <text>[protein]-peptidylproline (omega=180) = [protein]-peptidylproline (omega=0)</text>
        <dbReference type="Rhea" id="RHEA:16237"/>
        <dbReference type="Rhea" id="RHEA-COMP:10747"/>
        <dbReference type="Rhea" id="RHEA-COMP:10748"/>
        <dbReference type="ChEBI" id="CHEBI:83833"/>
        <dbReference type="ChEBI" id="CHEBI:83834"/>
        <dbReference type="EC" id="5.2.1.8"/>
    </reaction>
</comment>
<comment type="caution">
    <text evidence="7">The sequence shown here is derived from an EMBL/GenBank/DDBJ whole genome shotgun (WGS) entry which is preliminary data.</text>
</comment>
<dbReference type="GO" id="GO:0003755">
    <property type="term" value="F:peptidyl-prolyl cis-trans isomerase activity"/>
    <property type="evidence" value="ECO:0007669"/>
    <property type="project" value="UniProtKB-UniRule"/>
</dbReference>
<organism evidence="7 8">
    <name type="scientific">Riccia sorocarpa</name>
    <dbReference type="NCBI Taxonomy" id="122646"/>
    <lineage>
        <taxon>Eukaryota</taxon>
        <taxon>Viridiplantae</taxon>
        <taxon>Streptophyta</taxon>
        <taxon>Embryophyta</taxon>
        <taxon>Marchantiophyta</taxon>
        <taxon>Marchantiopsida</taxon>
        <taxon>Marchantiidae</taxon>
        <taxon>Marchantiales</taxon>
        <taxon>Ricciaceae</taxon>
        <taxon>Riccia</taxon>
    </lineage>
</organism>
<name>A0ABD3GLB0_9MARC</name>
<gene>
    <name evidence="7" type="ORF">R1sor_022939</name>
</gene>
<evidence type="ECO:0000256" key="3">
    <source>
        <dbReference type="ARBA" id="ARBA00023110"/>
    </source>
</evidence>
<keyword evidence="3 5" id="KW-0697">Rotamase</keyword>
<reference evidence="7 8" key="1">
    <citation type="submission" date="2024-09" db="EMBL/GenBank/DDBJ databases">
        <title>Chromosome-scale assembly of Riccia sorocarpa.</title>
        <authorList>
            <person name="Paukszto L."/>
        </authorList>
    </citation>
    <scope>NUCLEOTIDE SEQUENCE [LARGE SCALE GENOMIC DNA]</scope>
    <source>
        <strain evidence="7">LP-2024</strain>
        <tissue evidence="7">Aerial parts of the thallus</tissue>
    </source>
</reference>
<comment type="similarity">
    <text evidence="2 5">Belongs to the cyclophilin-type PPIase family.</text>
</comment>
<dbReference type="FunFam" id="2.40.100.10:FF:000025">
    <property type="entry name" value="Peptidyl-prolyl cis-trans isomerase CYP19-2"/>
    <property type="match status" value="1"/>
</dbReference>
<evidence type="ECO:0000256" key="2">
    <source>
        <dbReference type="ARBA" id="ARBA00007365"/>
    </source>
</evidence>
<evidence type="ECO:0000256" key="1">
    <source>
        <dbReference type="ARBA" id="ARBA00000971"/>
    </source>
</evidence>
<evidence type="ECO:0000313" key="7">
    <source>
        <dbReference type="EMBL" id="KAL3679983.1"/>
    </source>
</evidence>
<dbReference type="AlphaFoldDB" id="A0ABD3GLB0"/>
<dbReference type="Proteomes" id="UP001633002">
    <property type="component" value="Unassembled WGS sequence"/>
</dbReference>